<protein>
    <submittedName>
        <fullName evidence="1">15449_t:CDS:1</fullName>
    </submittedName>
</protein>
<reference evidence="1" key="1">
    <citation type="submission" date="2021-06" db="EMBL/GenBank/DDBJ databases">
        <authorList>
            <person name="Kallberg Y."/>
            <person name="Tangrot J."/>
            <person name="Rosling A."/>
        </authorList>
    </citation>
    <scope>NUCLEOTIDE SEQUENCE</scope>
    <source>
        <strain evidence="1">MA453B</strain>
    </source>
</reference>
<accession>A0A9N9J1A5</accession>
<comment type="caution">
    <text evidence="1">The sequence shown here is derived from an EMBL/GenBank/DDBJ whole genome shotgun (WGS) entry which is preliminary data.</text>
</comment>
<sequence>KGTLDTLSASQQIEILKLCYDAQKNLLNKLLEEKKKENVDIKIPTIQPSKRNRTQSSKLKLSALCSWLRKDYFVNIKANFTPHLEENQIKESVTWSQLGYTARESWINNNNELESLQQIAKEVFHINKENTSYRFKTESNKFCDDDNLAQDNHENYMNYSNTYTTSGLNNYTLSTSSGGVISDEYNNPTFDSYIGSAPDSDS</sequence>
<evidence type="ECO:0000313" key="2">
    <source>
        <dbReference type="Proteomes" id="UP000789405"/>
    </source>
</evidence>
<name>A0A9N9J1A5_9GLOM</name>
<feature type="non-terminal residue" evidence="1">
    <location>
        <position position="1"/>
    </location>
</feature>
<dbReference type="AlphaFoldDB" id="A0A9N9J1A5"/>
<dbReference type="Proteomes" id="UP000789405">
    <property type="component" value="Unassembled WGS sequence"/>
</dbReference>
<gene>
    <name evidence="1" type="ORF">DERYTH_LOCUS17760</name>
</gene>
<dbReference type="OrthoDB" id="2475236at2759"/>
<keyword evidence="2" id="KW-1185">Reference proteome</keyword>
<proteinExistence type="predicted"/>
<organism evidence="1 2">
    <name type="scientific">Dentiscutata erythropus</name>
    <dbReference type="NCBI Taxonomy" id="1348616"/>
    <lineage>
        <taxon>Eukaryota</taxon>
        <taxon>Fungi</taxon>
        <taxon>Fungi incertae sedis</taxon>
        <taxon>Mucoromycota</taxon>
        <taxon>Glomeromycotina</taxon>
        <taxon>Glomeromycetes</taxon>
        <taxon>Diversisporales</taxon>
        <taxon>Gigasporaceae</taxon>
        <taxon>Dentiscutata</taxon>
    </lineage>
</organism>
<dbReference type="EMBL" id="CAJVPY010017101">
    <property type="protein sequence ID" value="CAG8760314.1"/>
    <property type="molecule type" value="Genomic_DNA"/>
</dbReference>
<evidence type="ECO:0000313" key="1">
    <source>
        <dbReference type="EMBL" id="CAG8760314.1"/>
    </source>
</evidence>